<name>A0A1V3X5M7_MYCKA</name>
<evidence type="ECO:0000313" key="3">
    <source>
        <dbReference type="Proteomes" id="UP000188532"/>
    </source>
</evidence>
<keyword evidence="2" id="KW-0378">Hydrolase</keyword>
<protein>
    <submittedName>
        <fullName evidence="2">Amidohydrolase family protein</fullName>
    </submittedName>
</protein>
<comment type="caution">
    <text evidence="2">The sequence shown here is derived from an EMBL/GenBank/DDBJ whole genome shotgun (WGS) entry which is preliminary data.</text>
</comment>
<dbReference type="SUPFAM" id="SSF51556">
    <property type="entry name" value="Metallo-dependent hydrolases"/>
    <property type="match status" value="1"/>
</dbReference>
<dbReference type="EMBL" id="MVBN01000004">
    <property type="protein sequence ID" value="OOK74544.1"/>
    <property type="molecule type" value="Genomic_DNA"/>
</dbReference>
<dbReference type="InterPro" id="IPR032466">
    <property type="entry name" value="Metal_Hydrolase"/>
</dbReference>
<dbReference type="GO" id="GO:0016787">
    <property type="term" value="F:hydrolase activity"/>
    <property type="evidence" value="ECO:0007669"/>
    <property type="project" value="UniProtKB-KW"/>
</dbReference>
<reference evidence="2 3" key="1">
    <citation type="submission" date="2017-02" db="EMBL/GenBank/DDBJ databases">
        <title>Complete genome sequences of Mycobacterium kansasii strains isolated from rhesus macaques.</title>
        <authorList>
            <person name="Panda A."/>
            <person name="Nagaraj S."/>
            <person name="Zhao X."/>
            <person name="Tettelin H."/>
            <person name="Detolla L.J."/>
        </authorList>
    </citation>
    <scope>NUCLEOTIDE SEQUENCE [LARGE SCALE GENOMIC DNA]</scope>
    <source>
        <strain evidence="2 3">11-3469</strain>
    </source>
</reference>
<dbReference type="Pfam" id="PF04909">
    <property type="entry name" value="Amidohydro_2"/>
    <property type="match status" value="1"/>
</dbReference>
<evidence type="ECO:0000259" key="1">
    <source>
        <dbReference type="Pfam" id="PF04909"/>
    </source>
</evidence>
<feature type="domain" description="Amidohydrolase-related" evidence="1">
    <location>
        <begin position="10"/>
        <end position="80"/>
    </location>
</feature>
<sequence>MKPSQYWARQCYAGASFLRPVECAQRHRIGVDRIMWASDYPHLEGTAPYSREALRHTFSDVPADEVAAMVGGNAAAVYRFDLEALAPLADRIGPTVAEVAEPLAAVPADATSTAFEPEPIRAW</sequence>
<evidence type="ECO:0000313" key="2">
    <source>
        <dbReference type="EMBL" id="OOK74544.1"/>
    </source>
</evidence>
<dbReference type="InterPro" id="IPR006680">
    <property type="entry name" value="Amidohydro-rel"/>
</dbReference>
<dbReference type="Gene3D" id="3.20.20.140">
    <property type="entry name" value="Metal-dependent hydrolases"/>
    <property type="match status" value="1"/>
</dbReference>
<accession>A0A1V3X5M7</accession>
<proteinExistence type="predicted"/>
<dbReference type="Proteomes" id="UP000188532">
    <property type="component" value="Unassembled WGS sequence"/>
</dbReference>
<gene>
    <name evidence="2" type="ORF">BZL29_4423</name>
</gene>
<dbReference type="AlphaFoldDB" id="A0A1V3X5M7"/>
<organism evidence="2 3">
    <name type="scientific">Mycobacterium kansasii</name>
    <dbReference type="NCBI Taxonomy" id="1768"/>
    <lineage>
        <taxon>Bacteria</taxon>
        <taxon>Bacillati</taxon>
        <taxon>Actinomycetota</taxon>
        <taxon>Actinomycetes</taxon>
        <taxon>Mycobacteriales</taxon>
        <taxon>Mycobacteriaceae</taxon>
        <taxon>Mycobacterium</taxon>
    </lineage>
</organism>